<evidence type="ECO:0008006" key="2">
    <source>
        <dbReference type="Google" id="ProtNLM"/>
    </source>
</evidence>
<reference evidence="1" key="1">
    <citation type="journal article" date="2014" name="Front. Microbiol.">
        <title>High frequency of phylogenetically diverse reductive dehalogenase-homologous genes in deep subseafloor sedimentary metagenomes.</title>
        <authorList>
            <person name="Kawai M."/>
            <person name="Futagami T."/>
            <person name="Toyoda A."/>
            <person name="Takaki Y."/>
            <person name="Nishi S."/>
            <person name="Hori S."/>
            <person name="Arai W."/>
            <person name="Tsubouchi T."/>
            <person name="Morono Y."/>
            <person name="Uchiyama I."/>
            <person name="Ito T."/>
            <person name="Fujiyama A."/>
            <person name="Inagaki F."/>
            <person name="Takami H."/>
        </authorList>
    </citation>
    <scope>NUCLEOTIDE SEQUENCE</scope>
    <source>
        <strain evidence="1">Expedition CK06-06</strain>
    </source>
</reference>
<dbReference type="Gene3D" id="3.30.420.40">
    <property type="match status" value="2"/>
</dbReference>
<proteinExistence type="predicted"/>
<protein>
    <recommendedName>
        <fullName evidence="2">Pilus assembly protein PilM</fullName>
    </recommendedName>
</protein>
<feature type="non-terminal residue" evidence="1">
    <location>
        <position position="1"/>
    </location>
</feature>
<dbReference type="AlphaFoldDB" id="X1ER59"/>
<accession>X1ER59</accession>
<name>X1ER59_9ZZZZ</name>
<dbReference type="EMBL" id="BARU01004686">
    <property type="protein sequence ID" value="GAH22810.1"/>
    <property type="molecule type" value="Genomic_DNA"/>
</dbReference>
<sequence length="61" mass="6680">GQGSFIRHMDRYLEKQLNIPTTLINPITKVSLPDAAILPDVSEGASFALALGLAMRKVTWL</sequence>
<evidence type="ECO:0000313" key="1">
    <source>
        <dbReference type="EMBL" id="GAH22810.1"/>
    </source>
</evidence>
<organism evidence="1">
    <name type="scientific">marine sediment metagenome</name>
    <dbReference type="NCBI Taxonomy" id="412755"/>
    <lineage>
        <taxon>unclassified sequences</taxon>
        <taxon>metagenomes</taxon>
        <taxon>ecological metagenomes</taxon>
    </lineage>
</organism>
<comment type="caution">
    <text evidence="1">The sequence shown here is derived from an EMBL/GenBank/DDBJ whole genome shotgun (WGS) entry which is preliminary data.</text>
</comment>
<gene>
    <name evidence="1" type="ORF">S03H2_09286</name>
</gene>